<evidence type="ECO:0000313" key="4">
    <source>
        <dbReference type="Proteomes" id="UP000028488"/>
    </source>
</evidence>
<keyword evidence="1" id="KW-0812">Transmembrane</keyword>
<dbReference type="Pfam" id="PF13531">
    <property type="entry name" value="SBP_bac_11"/>
    <property type="match status" value="1"/>
</dbReference>
<gene>
    <name evidence="3" type="ORF">EP51_38495</name>
</gene>
<dbReference type="Proteomes" id="UP000028488">
    <property type="component" value="Chromosome"/>
</dbReference>
<dbReference type="SUPFAM" id="SSF53300">
    <property type="entry name" value="vWA-like"/>
    <property type="match status" value="1"/>
</dbReference>
<dbReference type="SUPFAM" id="SSF53850">
    <property type="entry name" value="Periplasmic binding protein-like II"/>
    <property type="match status" value="1"/>
</dbReference>
<keyword evidence="1" id="KW-0472">Membrane</keyword>
<evidence type="ECO:0000256" key="1">
    <source>
        <dbReference type="SAM" id="Phobius"/>
    </source>
</evidence>
<reference evidence="3 4" key="1">
    <citation type="submission" date="2014-07" db="EMBL/GenBank/DDBJ databases">
        <title>Genome Sequence of Rhodococcus opacus Strain R7, a Biodegrader of Mono- and Polycyclic Aromatic Hydrocarbons.</title>
        <authorList>
            <person name="Di Gennaro P."/>
            <person name="Zampolli J."/>
            <person name="Presti I."/>
            <person name="Cappelletti M."/>
            <person name="D'Ursi P."/>
            <person name="Orro A."/>
            <person name="Mezzelani A."/>
            <person name="Milanesi L."/>
        </authorList>
    </citation>
    <scope>NUCLEOTIDE SEQUENCE [LARGE SCALE GENOMIC DNA]</scope>
    <source>
        <strain evidence="3 4">R7</strain>
    </source>
</reference>
<accession>A0A076F357</accession>
<feature type="transmembrane region" description="Helical" evidence="1">
    <location>
        <begin position="12"/>
        <end position="35"/>
    </location>
</feature>
<keyword evidence="1" id="KW-1133">Transmembrane helix</keyword>
<dbReference type="AlphaFoldDB" id="A0A076F357"/>
<dbReference type="Pfam" id="PF00092">
    <property type="entry name" value="VWA"/>
    <property type="match status" value="1"/>
</dbReference>
<protein>
    <recommendedName>
        <fullName evidence="2">VWFA domain-containing protein</fullName>
    </recommendedName>
</protein>
<feature type="domain" description="VWFA" evidence="2">
    <location>
        <begin position="400"/>
        <end position="593"/>
    </location>
</feature>
<dbReference type="PROSITE" id="PS50234">
    <property type="entry name" value="VWFA"/>
    <property type="match status" value="1"/>
</dbReference>
<dbReference type="InterPro" id="IPR036465">
    <property type="entry name" value="vWFA_dom_sf"/>
</dbReference>
<dbReference type="Gene3D" id="3.40.50.410">
    <property type="entry name" value="von Willebrand factor, type A domain"/>
    <property type="match status" value="1"/>
</dbReference>
<dbReference type="EMBL" id="CP008947">
    <property type="protein sequence ID" value="AII10229.1"/>
    <property type="molecule type" value="Genomic_DNA"/>
</dbReference>
<dbReference type="SMART" id="SM00327">
    <property type="entry name" value="VWA"/>
    <property type="match status" value="1"/>
</dbReference>
<dbReference type="InterPro" id="IPR002035">
    <property type="entry name" value="VWF_A"/>
</dbReference>
<organism evidence="3 4">
    <name type="scientific">Rhodococcus opacus</name>
    <name type="common">Nocardia opaca</name>
    <dbReference type="NCBI Taxonomy" id="37919"/>
    <lineage>
        <taxon>Bacteria</taxon>
        <taxon>Bacillati</taxon>
        <taxon>Actinomycetota</taxon>
        <taxon>Actinomycetes</taxon>
        <taxon>Mycobacteriales</taxon>
        <taxon>Nocardiaceae</taxon>
        <taxon>Rhodococcus</taxon>
    </lineage>
</organism>
<dbReference type="RefSeq" id="WP_128642028.1">
    <property type="nucleotide sequence ID" value="NZ_CP008947.1"/>
</dbReference>
<proteinExistence type="predicted"/>
<dbReference type="eggNOG" id="COG2304">
    <property type="taxonomic scope" value="Bacteria"/>
</dbReference>
<evidence type="ECO:0000259" key="2">
    <source>
        <dbReference type="PROSITE" id="PS50234"/>
    </source>
</evidence>
<evidence type="ECO:0000313" key="3">
    <source>
        <dbReference type="EMBL" id="AII10229.1"/>
    </source>
</evidence>
<sequence>MGQHRGESRARGISRGPLIVLGLVVVIVLGVFGWFQLRDRINDQGVAAAGACVEGESVLAVAADPDIAPQLQTLADHFTETAPVIRDQCVSVTVTAVASDTVRDALSAGPDGPWDAAALGPRPALWIPSSSHSVKQVSATGVISGEARPLATSPVVLAVRTAFANAPGTTAIDWKDLPSLQTGRDSLATLGLPGWGSLGVPLPVGPGAESTEMAVEAVAAAVTGSSTGPVTEEQARSVPVTSALTALALGYEASSGTKPATTREALTALAEQGDPATSGIHAVAATEQQVYQALRDAPGADITTSMPKGPTPVADHPAAVLAGPSVDETQSRAAAQFAEFVRRPEQAQVLADAGFRVEGLARPDDTPLAFPGFESTLVPADAAAAAELMQVIRNPITPRTSTVLLDLSSSMGEREGTATRLANTTAALAAHVDRSPDSSNLGLWEYSTALDGSRPYTTVVATGPLSAGGFTEGTRRQALDARLARATPATGSSTYTSLEAAYTSAVDGYTPGRTNSVLLVTDGANDDSVARADLLSAIAAASSTSKPVRIDVVTIGENSDLNTLQALADRTGGSLEKVASSDGAALPTAISKLLS</sequence>
<dbReference type="eggNOG" id="COG1653">
    <property type="taxonomic scope" value="Bacteria"/>
</dbReference>
<name>A0A076F357_RHOOP</name>